<dbReference type="Pfam" id="PF10300">
    <property type="entry name" value="Iml2-TPR_39"/>
    <property type="match status" value="1"/>
</dbReference>
<reference evidence="5 6" key="1">
    <citation type="submission" date="2015-06" db="EMBL/GenBank/DDBJ databases">
        <title>Talaromyces atroroseus IBT 11181 draft genome.</title>
        <authorList>
            <person name="Rasmussen K.B."/>
            <person name="Rasmussen S."/>
            <person name="Petersen B."/>
            <person name="Sicheritz-Ponten T."/>
            <person name="Mortensen U.H."/>
            <person name="Thrane U."/>
        </authorList>
    </citation>
    <scope>NUCLEOTIDE SEQUENCE [LARGE SCALE GENOMIC DNA]</scope>
    <source>
        <strain evidence="5 6">IBT 11181</strain>
    </source>
</reference>
<protein>
    <recommendedName>
        <fullName evidence="2">Inclusion body clearance protein IML2</fullName>
    </recommendedName>
    <alternativeName>
        <fullName evidence="3">Inclusion body clearance protein iml2</fullName>
    </alternativeName>
</protein>
<dbReference type="AlphaFoldDB" id="A0A225AFG7"/>
<comment type="caution">
    <text evidence="5">The sequence shown here is derived from an EMBL/GenBank/DDBJ whole genome shotgun (WGS) entry which is preliminary data.</text>
</comment>
<dbReference type="Proteomes" id="UP000214365">
    <property type="component" value="Unassembled WGS sequence"/>
</dbReference>
<dbReference type="PANTHER" id="PTHR31859">
    <property type="entry name" value="TETRATRICOPEPTIDE REPEAT PROTEIN 39 FAMILY MEMBER"/>
    <property type="match status" value="1"/>
</dbReference>
<dbReference type="InterPro" id="IPR019412">
    <property type="entry name" value="IML2/TPR_39"/>
</dbReference>
<evidence type="ECO:0000313" key="6">
    <source>
        <dbReference type="Proteomes" id="UP000214365"/>
    </source>
</evidence>
<evidence type="ECO:0000313" key="5">
    <source>
        <dbReference type="EMBL" id="OKL60061.1"/>
    </source>
</evidence>
<organism evidence="5 6">
    <name type="scientific">Talaromyces atroroseus</name>
    <dbReference type="NCBI Taxonomy" id="1441469"/>
    <lineage>
        <taxon>Eukaryota</taxon>
        <taxon>Fungi</taxon>
        <taxon>Dikarya</taxon>
        <taxon>Ascomycota</taxon>
        <taxon>Pezizomycotina</taxon>
        <taxon>Eurotiomycetes</taxon>
        <taxon>Eurotiomycetidae</taxon>
        <taxon>Eurotiales</taxon>
        <taxon>Trichocomaceae</taxon>
        <taxon>Talaromyces</taxon>
        <taxon>Talaromyces sect. Trachyspermi</taxon>
    </lineage>
</organism>
<evidence type="ECO:0000256" key="4">
    <source>
        <dbReference type="ARBA" id="ARBA00043897"/>
    </source>
</evidence>
<dbReference type="RefSeq" id="XP_020120182.1">
    <property type="nucleotide sequence ID" value="XM_020266927.1"/>
</dbReference>
<evidence type="ECO:0000256" key="2">
    <source>
        <dbReference type="ARBA" id="ARBA00018424"/>
    </source>
</evidence>
<evidence type="ECO:0000256" key="1">
    <source>
        <dbReference type="ARBA" id="ARBA00011408"/>
    </source>
</evidence>
<proteinExistence type="predicted"/>
<dbReference type="GO" id="GO:0005634">
    <property type="term" value="C:nucleus"/>
    <property type="evidence" value="ECO:0007669"/>
    <property type="project" value="TreeGrafter"/>
</dbReference>
<gene>
    <name evidence="5" type="ORF">UA08_04473</name>
</gene>
<evidence type="ECO:0000256" key="3">
    <source>
        <dbReference type="ARBA" id="ARBA00019539"/>
    </source>
</evidence>
<keyword evidence="6" id="KW-1185">Reference proteome</keyword>
<dbReference type="GO" id="GO:0005829">
    <property type="term" value="C:cytosol"/>
    <property type="evidence" value="ECO:0007669"/>
    <property type="project" value="TreeGrafter"/>
</dbReference>
<sequence length="718" mass="80273">MNRVGSWLYGRKPGNGLIPALELATQIQDLEQALEAATLILNDDVDGAEMGLSKGDSSFHKTGKGVVGFLRALLGFEQEIMRQASERLSDAETSAYNDMQRVTHASSAPDAFHSKIYDVGTEYALCQAMAQIMIAVVGVLNESLTESLKGFYKMRKAHATLDAIVRMEERYLLNNRPPKSRTAPANLETEKHSLVIPTTKPSGKHTGSKSDQDLRRNMAELKLVNESQSTPSSAPSSNASSVLGETLTHDADAADIFSHPIDSFIHTGASLCLGMLLAMLSTLPPTFSRLLAVVGFRGDKERGLRMLWQASKAHSLIGAVAGLGILGYYNGFIRLLDIIPDATSDDEAGIEGYPMERLLGLLNTMRTRFPRSQLWLLEEARMKSANRDVEAAFEILKNSTKSPLKQVEALQAFEKSLDSMYLHRYEDCAKYFIECTELNSWSPALYLYIAGSAYVVLYRQTLSTDPSAAQKYAEKARECIRKAPTVAGKKRLMARQLPFEVFVTRKITKWEAHAKEWKVDVVDAVGVDPIEEMIFLWNGYSRMGAEGLKDSLQKLEWSENDLNKDNNNQHGDDEKAIIQLLRAAILRALRKHAEAKDILKQKVLVIDRSVFKGHLRDNWVLPAAHFEVAANLWMERPNYVSTHISPFEDSLSGEKKEEEGIQKHNITTERQQIQECDEHLEKAAKWESYDLDTRIGLKVTAARDAISKWYASHPVNAE</sequence>
<dbReference type="EMBL" id="LFMY01000006">
    <property type="protein sequence ID" value="OKL60061.1"/>
    <property type="molecule type" value="Genomic_DNA"/>
</dbReference>
<accession>A0A225AFG7</accession>
<name>A0A225AFG7_TALAT</name>
<dbReference type="GO" id="GO:0005741">
    <property type="term" value="C:mitochondrial outer membrane"/>
    <property type="evidence" value="ECO:0007669"/>
    <property type="project" value="TreeGrafter"/>
</dbReference>
<comment type="function">
    <text evidence="4">Inclusion body (IB) resident protein that interacts strongly with lipid droplet (LD) proteins. Involved in LD-mediated IB clearing after protein folding stress, probably by enabling access to the IBs of an LD-stored soluble sterol derivative that acts as a chaperone in inclusion clearing.</text>
</comment>
<comment type="subunit">
    <text evidence="1">Interacts with lipid droplet proteins.</text>
</comment>
<dbReference type="OrthoDB" id="2154985at2759"/>
<dbReference type="PANTHER" id="PTHR31859:SF1">
    <property type="entry name" value="TETRATRICOPEPTIDE REPEAT PROTEIN 39C"/>
    <property type="match status" value="1"/>
</dbReference>
<dbReference type="GeneID" id="31004228"/>